<dbReference type="KEGG" id="reu:Reut_A3318"/>
<sequence>MRAVHIDTGSRRAWVEPGALLADFDHEAQACGLATPLGINSTAGVAGLTLGGGFGWLTRKYGMTVDNLTEDEAARVGAAYGPNYERLARIKQKYDPDDLFCVNQNIAPSA</sequence>
<evidence type="ECO:0000313" key="7">
    <source>
        <dbReference type="EMBL" id="AAZ62676.1"/>
    </source>
</evidence>
<dbReference type="EMBL" id="CP000090">
    <property type="protein sequence ID" value="AAZ62676.1"/>
    <property type="molecule type" value="Genomic_DNA"/>
</dbReference>
<dbReference type="GO" id="GO:0050660">
    <property type="term" value="F:flavin adenine dinucleotide binding"/>
    <property type="evidence" value="ECO:0007669"/>
    <property type="project" value="InterPro"/>
</dbReference>
<reference evidence="7" key="1">
    <citation type="submission" date="2005-08" db="EMBL/GenBank/DDBJ databases">
        <title>Complete sequence of Chromosome1 of Ralstonia eutropha JMP134.</title>
        <authorList>
            <person name="Copeland A."/>
            <person name="Lucas S."/>
            <person name="Lapidus A."/>
            <person name="Barry K."/>
            <person name="Detter J.C."/>
            <person name="Glavina T."/>
            <person name="Hammon N."/>
            <person name="Israni S."/>
            <person name="Pitluck S."/>
            <person name="Goltsman E."/>
            <person name="Martinez M."/>
            <person name="Schmutz J."/>
            <person name="Larimer F."/>
            <person name="Land M."/>
            <person name="Lykidis A."/>
            <person name="Richardson P."/>
        </authorList>
    </citation>
    <scope>NUCLEOTIDE SEQUENCE</scope>
    <source>
        <strain evidence="7">JMP134</strain>
    </source>
</reference>
<dbReference type="Gene3D" id="3.30.465.10">
    <property type="match status" value="2"/>
</dbReference>
<gene>
    <name evidence="7" type="ordered locus">Reut_A3318</name>
</gene>
<dbReference type="OrthoDB" id="9775082at2"/>
<evidence type="ECO:0000256" key="1">
    <source>
        <dbReference type="ARBA" id="ARBA00001974"/>
    </source>
</evidence>
<evidence type="ECO:0000256" key="4">
    <source>
        <dbReference type="ARBA" id="ARBA00022827"/>
    </source>
</evidence>
<dbReference type="HOGENOM" id="CLU_2166770_0_0_4"/>
<dbReference type="PANTHER" id="PTHR42973">
    <property type="entry name" value="BINDING OXIDOREDUCTASE, PUTATIVE (AFU_ORTHOLOGUE AFUA_1G17690)-RELATED"/>
    <property type="match status" value="1"/>
</dbReference>
<evidence type="ECO:0000256" key="3">
    <source>
        <dbReference type="ARBA" id="ARBA00022630"/>
    </source>
</evidence>
<comment type="similarity">
    <text evidence="2">Belongs to the oxygen-dependent FAD-linked oxidoreductase family.</text>
</comment>
<dbReference type="InterPro" id="IPR050416">
    <property type="entry name" value="FAD-linked_Oxidoreductase"/>
</dbReference>
<evidence type="ECO:0000259" key="6">
    <source>
        <dbReference type="Pfam" id="PF08031"/>
    </source>
</evidence>
<dbReference type="PANTHER" id="PTHR42973:SF39">
    <property type="entry name" value="FAD-BINDING PCMH-TYPE DOMAIN-CONTAINING PROTEIN"/>
    <property type="match status" value="1"/>
</dbReference>
<organism evidence="7">
    <name type="scientific">Cupriavidus pinatubonensis (strain JMP 134 / LMG 1197)</name>
    <name type="common">Cupriavidus necator (strain JMP 134)</name>
    <dbReference type="NCBI Taxonomy" id="264198"/>
    <lineage>
        <taxon>Bacteria</taxon>
        <taxon>Pseudomonadati</taxon>
        <taxon>Pseudomonadota</taxon>
        <taxon>Betaproteobacteria</taxon>
        <taxon>Burkholderiales</taxon>
        <taxon>Burkholderiaceae</taxon>
        <taxon>Cupriavidus</taxon>
    </lineage>
</organism>
<dbReference type="InterPro" id="IPR036318">
    <property type="entry name" value="FAD-bd_PCMH-like_sf"/>
</dbReference>
<dbReference type="AlphaFoldDB" id="Q46W08"/>
<proteinExistence type="inferred from homology"/>
<evidence type="ECO:0000256" key="2">
    <source>
        <dbReference type="ARBA" id="ARBA00005466"/>
    </source>
</evidence>
<dbReference type="GO" id="GO:0016491">
    <property type="term" value="F:oxidoreductase activity"/>
    <property type="evidence" value="ECO:0007669"/>
    <property type="project" value="UniProtKB-KW"/>
</dbReference>
<accession>Q46W08</accession>
<dbReference type="eggNOG" id="COG0277">
    <property type="taxonomic scope" value="Bacteria"/>
</dbReference>
<feature type="domain" description="Berberine/berberine-like" evidence="6">
    <location>
        <begin position="70"/>
        <end position="106"/>
    </location>
</feature>
<dbReference type="SUPFAM" id="SSF56176">
    <property type="entry name" value="FAD-binding/transporter-associated domain-like"/>
    <property type="match status" value="1"/>
</dbReference>
<dbReference type="InterPro" id="IPR012951">
    <property type="entry name" value="BBE"/>
</dbReference>
<dbReference type="Pfam" id="PF08031">
    <property type="entry name" value="BBE"/>
    <property type="match status" value="1"/>
</dbReference>
<keyword evidence="5" id="KW-0560">Oxidoreductase</keyword>
<protein>
    <submittedName>
        <fullName evidence="7">Probable oxidoreductase</fullName>
    </submittedName>
</protein>
<keyword evidence="3" id="KW-0285">Flavoprotein</keyword>
<keyword evidence="4" id="KW-0274">FAD</keyword>
<name>Q46W08_CUPPJ</name>
<dbReference type="STRING" id="264198.Reut_A3318"/>
<dbReference type="InterPro" id="IPR016169">
    <property type="entry name" value="FAD-bd_PCMH_sub2"/>
</dbReference>
<comment type="cofactor">
    <cofactor evidence="1">
        <name>FAD</name>
        <dbReference type="ChEBI" id="CHEBI:57692"/>
    </cofactor>
</comment>
<evidence type="ECO:0000256" key="5">
    <source>
        <dbReference type="ARBA" id="ARBA00023002"/>
    </source>
</evidence>